<evidence type="ECO:0000256" key="6">
    <source>
        <dbReference type="SAM" id="Phobius"/>
    </source>
</evidence>
<dbReference type="InterPro" id="IPR037185">
    <property type="entry name" value="EmrE-like"/>
</dbReference>
<organism evidence="7 8">
    <name type="scientific">Thecamonas trahens ATCC 50062</name>
    <dbReference type="NCBI Taxonomy" id="461836"/>
    <lineage>
        <taxon>Eukaryota</taxon>
        <taxon>Apusozoa</taxon>
        <taxon>Apusomonadida</taxon>
        <taxon>Apusomonadidae</taxon>
        <taxon>Thecamonas</taxon>
    </lineage>
</organism>
<dbReference type="PANTHER" id="PTHR12570:SF9">
    <property type="entry name" value="MAGNESIUM TRANSPORTER NIPA8-RELATED"/>
    <property type="match status" value="1"/>
</dbReference>
<feature type="transmembrane region" description="Helical" evidence="6">
    <location>
        <begin position="104"/>
        <end position="123"/>
    </location>
</feature>
<dbReference type="GeneID" id="25566593"/>
<sequence length="433" mass="45202">MLPSWAIGVVLSAVGSIILNVGHNLMKAAHMANVLAAAAADQRPVLYLRLPRWWAGMALFLAGNALDFVALSFAAQSLIAALGGISLVSNVLLASIINGETLSVLDGVGTVLVISGAILAVLFGNRNDKDYDADSLLDLFDSLILWIYWAAVIGAVTVLAFVVLRIRDRKAAREAAIRQQRLNRAAAPDEGCDDDVNVDAGDDWGITLLPLLHICIGGLVGGQTAIGAKASSEMLAATVIRGDSQLTQPWVYAIVGVTAITALTQLHQFQLALSLADSLFVVPTYYVVWTVFTLISAGIFYGDFDSDQLDASQLAVFAVGIMLTFAGVYAICHRLRASAPAAPSDPELEPVGASDSESSLYPVLIHPIDAPSSPCASTATPGAVFVPCPFSSDGEIRYSSEKDGWYSESIPASGSGSESGSGSGSGSSSLVTL</sequence>
<evidence type="ECO:0008006" key="9">
    <source>
        <dbReference type="Google" id="ProtNLM"/>
    </source>
</evidence>
<dbReference type="EMBL" id="GL349469">
    <property type="protein sequence ID" value="KNC51674.1"/>
    <property type="molecule type" value="Genomic_DNA"/>
</dbReference>
<evidence type="ECO:0000313" key="7">
    <source>
        <dbReference type="EMBL" id="KNC51674.1"/>
    </source>
</evidence>
<comment type="subcellular location">
    <subcellularLocation>
        <location evidence="1">Membrane</location>
        <topology evidence="1">Multi-pass membrane protein</topology>
    </subcellularLocation>
</comment>
<dbReference type="GO" id="GO:0015095">
    <property type="term" value="F:magnesium ion transmembrane transporter activity"/>
    <property type="evidence" value="ECO:0007669"/>
    <property type="project" value="InterPro"/>
</dbReference>
<feature type="transmembrane region" description="Helical" evidence="6">
    <location>
        <begin position="314"/>
        <end position="331"/>
    </location>
</feature>
<name>A0A0L0DH53_THETB</name>
<dbReference type="RefSeq" id="XP_013755809.1">
    <property type="nucleotide sequence ID" value="XM_013900355.1"/>
</dbReference>
<dbReference type="GO" id="GO:0016020">
    <property type="term" value="C:membrane"/>
    <property type="evidence" value="ECO:0007669"/>
    <property type="project" value="UniProtKB-SubCell"/>
</dbReference>
<keyword evidence="3 6" id="KW-1133">Transmembrane helix</keyword>
<gene>
    <name evidence="7" type="ORF">AMSG_07737</name>
</gene>
<feature type="transmembrane region" description="Helical" evidence="6">
    <location>
        <begin position="79"/>
        <end position="97"/>
    </location>
</feature>
<dbReference type="Proteomes" id="UP000054408">
    <property type="component" value="Unassembled WGS sequence"/>
</dbReference>
<dbReference type="OrthoDB" id="165382at2759"/>
<protein>
    <recommendedName>
        <fullName evidence="9">Magnesium transporter NIPA2</fullName>
    </recommendedName>
</protein>
<keyword evidence="8" id="KW-1185">Reference proteome</keyword>
<accession>A0A0L0DH53</accession>
<feature type="transmembrane region" description="Helical" evidence="6">
    <location>
        <begin position="6"/>
        <end position="26"/>
    </location>
</feature>
<evidence type="ECO:0000256" key="4">
    <source>
        <dbReference type="ARBA" id="ARBA00023136"/>
    </source>
</evidence>
<feature type="region of interest" description="Disordered" evidence="5">
    <location>
        <begin position="407"/>
        <end position="433"/>
    </location>
</feature>
<dbReference type="OMA" id="FYYAICS"/>
<dbReference type="Pfam" id="PF05653">
    <property type="entry name" value="Mg_trans_NIPA"/>
    <property type="match status" value="2"/>
</dbReference>
<dbReference type="STRING" id="461836.A0A0L0DH53"/>
<feature type="transmembrane region" description="Helical" evidence="6">
    <location>
        <begin position="53"/>
        <end position="73"/>
    </location>
</feature>
<dbReference type="SUPFAM" id="SSF103481">
    <property type="entry name" value="Multidrug resistance efflux transporter EmrE"/>
    <property type="match status" value="1"/>
</dbReference>
<keyword evidence="2 6" id="KW-0812">Transmembrane</keyword>
<dbReference type="eggNOG" id="KOG2922">
    <property type="taxonomic scope" value="Eukaryota"/>
</dbReference>
<feature type="transmembrane region" description="Helical" evidence="6">
    <location>
        <begin position="280"/>
        <end position="302"/>
    </location>
</feature>
<feature type="transmembrane region" description="Helical" evidence="6">
    <location>
        <begin position="250"/>
        <end position="268"/>
    </location>
</feature>
<evidence type="ECO:0000313" key="8">
    <source>
        <dbReference type="Proteomes" id="UP000054408"/>
    </source>
</evidence>
<feature type="transmembrane region" description="Helical" evidence="6">
    <location>
        <begin position="143"/>
        <end position="164"/>
    </location>
</feature>
<proteinExistence type="predicted"/>
<dbReference type="AlphaFoldDB" id="A0A0L0DH53"/>
<reference evidence="7 8" key="1">
    <citation type="submission" date="2010-05" db="EMBL/GenBank/DDBJ databases">
        <title>The Genome Sequence of Thecamonas trahens ATCC 50062.</title>
        <authorList>
            <consortium name="The Broad Institute Genome Sequencing Platform"/>
            <person name="Russ C."/>
            <person name="Cuomo C."/>
            <person name="Shea T."/>
            <person name="Young S.K."/>
            <person name="Zeng Q."/>
            <person name="Koehrsen M."/>
            <person name="Haas B."/>
            <person name="Borodovsky M."/>
            <person name="Guigo R."/>
            <person name="Alvarado L."/>
            <person name="Berlin A."/>
            <person name="Bochicchio J."/>
            <person name="Borenstein D."/>
            <person name="Chapman S."/>
            <person name="Chen Z."/>
            <person name="Freedman E."/>
            <person name="Gellesch M."/>
            <person name="Goldberg J."/>
            <person name="Griggs A."/>
            <person name="Gujja S."/>
            <person name="Heilman E."/>
            <person name="Heiman D."/>
            <person name="Hepburn T."/>
            <person name="Howarth C."/>
            <person name="Jen D."/>
            <person name="Larson L."/>
            <person name="Mehta T."/>
            <person name="Park D."/>
            <person name="Pearson M."/>
            <person name="Roberts A."/>
            <person name="Saif S."/>
            <person name="Shenoy N."/>
            <person name="Sisk P."/>
            <person name="Stolte C."/>
            <person name="Sykes S."/>
            <person name="Thomson T."/>
            <person name="Walk T."/>
            <person name="White J."/>
            <person name="Yandava C."/>
            <person name="Burger G."/>
            <person name="Gray M.W."/>
            <person name="Holland P.W.H."/>
            <person name="King N."/>
            <person name="Lang F.B.F."/>
            <person name="Roger A.J."/>
            <person name="Ruiz-Trillo I."/>
            <person name="Lander E."/>
            <person name="Nusbaum C."/>
        </authorList>
    </citation>
    <scope>NUCLEOTIDE SEQUENCE [LARGE SCALE GENOMIC DNA]</scope>
    <source>
        <strain evidence="7 8">ATCC 50062</strain>
    </source>
</reference>
<evidence type="ECO:0000256" key="2">
    <source>
        <dbReference type="ARBA" id="ARBA00022692"/>
    </source>
</evidence>
<dbReference type="InterPro" id="IPR008521">
    <property type="entry name" value="Mg_trans_NIPA"/>
</dbReference>
<evidence type="ECO:0000256" key="3">
    <source>
        <dbReference type="ARBA" id="ARBA00022989"/>
    </source>
</evidence>
<evidence type="ECO:0000256" key="5">
    <source>
        <dbReference type="SAM" id="MobiDB-lite"/>
    </source>
</evidence>
<keyword evidence="4 6" id="KW-0472">Membrane</keyword>
<dbReference type="PANTHER" id="PTHR12570">
    <property type="match status" value="1"/>
</dbReference>
<evidence type="ECO:0000256" key="1">
    <source>
        <dbReference type="ARBA" id="ARBA00004141"/>
    </source>
</evidence>